<dbReference type="GO" id="GO:0015031">
    <property type="term" value="P:protein transport"/>
    <property type="evidence" value="ECO:0007669"/>
    <property type="project" value="UniProtKB-KW"/>
</dbReference>
<feature type="region of interest" description="Disordered" evidence="10">
    <location>
        <begin position="90"/>
        <end position="119"/>
    </location>
</feature>
<dbReference type="SMART" id="SM01323">
    <property type="entry name" value="YajC"/>
    <property type="match status" value="1"/>
</dbReference>
<evidence type="ECO:0000256" key="6">
    <source>
        <dbReference type="ARBA" id="ARBA00022927"/>
    </source>
</evidence>
<comment type="subcellular location">
    <subcellularLocation>
        <location evidence="1">Cell membrane</location>
        <topology evidence="1">Single-pass membrane protein</topology>
    </subcellularLocation>
</comment>
<dbReference type="EMBL" id="NGKA01000004">
    <property type="protein sequence ID" value="RSU14046.1"/>
    <property type="molecule type" value="Genomic_DNA"/>
</dbReference>
<dbReference type="PRINTS" id="PR01853">
    <property type="entry name" value="YAJCTRNLCASE"/>
</dbReference>
<proteinExistence type="inferred from homology"/>
<dbReference type="InterPro" id="IPR003849">
    <property type="entry name" value="Preprotein_translocase_YajC"/>
</dbReference>
<dbReference type="Pfam" id="PF02699">
    <property type="entry name" value="YajC"/>
    <property type="match status" value="1"/>
</dbReference>
<keyword evidence="7 11" id="KW-1133">Transmembrane helix</keyword>
<evidence type="ECO:0000256" key="7">
    <source>
        <dbReference type="ARBA" id="ARBA00022989"/>
    </source>
</evidence>
<evidence type="ECO:0000256" key="8">
    <source>
        <dbReference type="ARBA" id="ARBA00023010"/>
    </source>
</evidence>
<dbReference type="RefSeq" id="WP_126807574.1">
    <property type="nucleotide sequence ID" value="NZ_NGKA01000004.1"/>
</dbReference>
<feature type="compositionally biased region" description="Acidic residues" evidence="10">
    <location>
        <begin position="99"/>
        <end position="119"/>
    </location>
</feature>
<evidence type="ECO:0000256" key="3">
    <source>
        <dbReference type="ARBA" id="ARBA00022448"/>
    </source>
</evidence>
<keyword evidence="3" id="KW-0813">Transport</keyword>
<evidence type="ECO:0000313" key="13">
    <source>
        <dbReference type="Proteomes" id="UP000287605"/>
    </source>
</evidence>
<evidence type="ECO:0000256" key="9">
    <source>
        <dbReference type="ARBA" id="ARBA00023136"/>
    </source>
</evidence>
<keyword evidence="13" id="KW-1185">Reference proteome</keyword>
<evidence type="ECO:0000256" key="11">
    <source>
        <dbReference type="SAM" id="Phobius"/>
    </source>
</evidence>
<keyword evidence="6" id="KW-0653">Protein transport</keyword>
<name>A0A430B155_9ENTE</name>
<dbReference type="NCBIfam" id="TIGR00739">
    <property type="entry name" value="yajC"/>
    <property type="match status" value="1"/>
</dbReference>
<evidence type="ECO:0000256" key="1">
    <source>
        <dbReference type="ARBA" id="ARBA00004162"/>
    </source>
</evidence>
<dbReference type="AlphaFoldDB" id="A0A430B155"/>
<dbReference type="OrthoDB" id="9800132at2"/>
<dbReference type="PANTHER" id="PTHR33909:SF1">
    <property type="entry name" value="SEC TRANSLOCON ACCESSORY COMPLEX SUBUNIT YAJC"/>
    <property type="match status" value="1"/>
</dbReference>
<evidence type="ECO:0000256" key="2">
    <source>
        <dbReference type="ARBA" id="ARBA00006742"/>
    </source>
</evidence>
<comment type="similarity">
    <text evidence="2">Belongs to the YajC family.</text>
</comment>
<comment type="caution">
    <text evidence="12">The sequence shown here is derived from an EMBL/GenBank/DDBJ whole genome shotgun (WGS) entry which is preliminary data.</text>
</comment>
<keyword evidence="8" id="KW-0811">Translocation</keyword>
<gene>
    <name evidence="12" type="ORF">CBF29_03955</name>
</gene>
<feature type="transmembrane region" description="Helical" evidence="11">
    <location>
        <begin position="6"/>
        <end position="22"/>
    </location>
</feature>
<dbReference type="Proteomes" id="UP000287605">
    <property type="component" value="Unassembled WGS sequence"/>
</dbReference>
<accession>A0A430B155</accession>
<dbReference type="GO" id="GO:0005886">
    <property type="term" value="C:plasma membrane"/>
    <property type="evidence" value="ECO:0007669"/>
    <property type="project" value="UniProtKB-SubCell"/>
</dbReference>
<keyword evidence="5 11" id="KW-0812">Transmembrane</keyword>
<evidence type="ECO:0000256" key="4">
    <source>
        <dbReference type="ARBA" id="ARBA00022475"/>
    </source>
</evidence>
<sequence length="119" mass="13175">MGGLGMLLPTIIIIGGMYFFMSRTQKKQQNERQQLLDNLKAGDSVITIGGLHGVIAEIRDGEGRKTVLLDCEGIYLEYNRSAIQQVVPTAAAPEAEQMITEEETETVEEETTSEENDQQ</sequence>
<reference evidence="12 13" key="1">
    <citation type="submission" date="2017-05" db="EMBL/GenBank/DDBJ databases">
        <title>Vagococcus spp. assemblies.</title>
        <authorList>
            <person name="Gulvik C.A."/>
        </authorList>
    </citation>
    <scope>NUCLEOTIDE SEQUENCE [LARGE SCALE GENOMIC DNA]</scope>
    <source>
        <strain evidence="12 13">CCUG 51432</strain>
    </source>
</reference>
<evidence type="ECO:0000313" key="12">
    <source>
        <dbReference type="EMBL" id="RSU14046.1"/>
    </source>
</evidence>
<evidence type="ECO:0000256" key="10">
    <source>
        <dbReference type="SAM" id="MobiDB-lite"/>
    </source>
</evidence>
<organism evidence="12 13">
    <name type="scientific">Vagococcus elongatus</name>
    <dbReference type="NCBI Taxonomy" id="180344"/>
    <lineage>
        <taxon>Bacteria</taxon>
        <taxon>Bacillati</taxon>
        <taxon>Bacillota</taxon>
        <taxon>Bacilli</taxon>
        <taxon>Lactobacillales</taxon>
        <taxon>Enterococcaceae</taxon>
        <taxon>Vagococcus</taxon>
    </lineage>
</organism>
<protein>
    <submittedName>
        <fullName evidence="12">Preprotein translocase subunit YajC</fullName>
    </submittedName>
</protein>
<keyword evidence="9 11" id="KW-0472">Membrane</keyword>
<evidence type="ECO:0000256" key="5">
    <source>
        <dbReference type="ARBA" id="ARBA00022692"/>
    </source>
</evidence>
<keyword evidence="4" id="KW-1003">Cell membrane</keyword>
<dbReference type="PANTHER" id="PTHR33909">
    <property type="entry name" value="SEC TRANSLOCON ACCESSORY COMPLEX SUBUNIT YAJC"/>
    <property type="match status" value="1"/>
</dbReference>